<evidence type="ECO:0000256" key="4">
    <source>
        <dbReference type="SAM" id="MobiDB-lite"/>
    </source>
</evidence>
<gene>
    <name evidence="5" type="ORF">EMWEY_00003750</name>
</gene>
<name>U6M2F7_EIMMA</name>
<keyword evidence="3" id="KW-0687">Ribonucleoprotein</keyword>
<dbReference type="VEuPathDB" id="ToxoDB:EMWEY_00003750"/>
<dbReference type="RefSeq" id="XP_013333250.1">
    <property type="nucleotide sequence ID" value="XM_013477796.1"/>
</dbReference>
<dbReference type="Gene3D" id="2.40.50.100">
    <property type="match status" value="1"/>
</dbReference>
<dbReference type="GeneID" id="25334361"/>
<feature type="region of interest" description="Disordered" evidence="4">
    <location>
        <begin position="345"/>
        <end position="385"/>
    </location>
</feature>
<evidence type="ECO:0000313" key="5">
    <source>
        <dbReference type="EMBL" id="CDJ56599.1"/>
    </source>
</evidence>
<evidence type="ECO:0008006" key="7">
    <source>
        <dbReference type="Google" id="ProtNLM"/>
    </source>
</evidence>
<dbReference type="Pfam" id="PF01016">
    <property type="entry name" value="Ribosomal_L27"/>
    <property type="match status" value="1"/>
</dbReference>
<dbReference type="GO" id="GO:0003735">
    <property type="term" value="F:structural constituent of ribosome"/>
    <property type="evidence" value="ECO:0007669"/>
    <property type="project" value="InterPro"/>
</dbReference>
<sequence length="385" mass="42099">MQSCLGARLLYGLRGRPSWWNAIRCLQASFLPSSCGGVPGGISVACLRTGLSEGRLRANLGTTSSSSSSPSSSSSSPSSSAAASASSSAASSSSSSSRINPCHGYSCIDAVTSSGFGGDSPRIDYRLVSSSTCHRANTSCSSAFSSSPHTPVSCMRVISGFSSTLPGLLLSGRIVSDLHGGYVAGKMGGVSSLLYLDCMRQSVRFKMVKVSAYRRRSRASPTGQSQKAHLGVCRLSAEYVTPGCLLVRQRRYIAWGFENKRRKRHQKFYPGENVGVSKNSSLVALVHGRVKYTHDVSRDIMLCNVLPEPREELLREDLWRYRTEHVLSKEENRFLCHRRRKGIPSFPRPPINPPTKPLPRPDFLSDKDMWQYPTLRDAPPLDEDR</sequence>
<dbReference type="GO" id="GO:0005762">
    <property type="term" value="C:mitochondrial large ribosomal subunit"/>
    <property type="evidence" value="ECO:0007669"/>
    <property type="project" value="TreeGrafter"/>
</dbReference>
<feature type="compositionally biased region" description="Pro residues" evidence="4">
    <location>
        <begin position="346"/>
        <end position="360"/>
    </location>
</feature>
<keyword evidence="6" id="KW-1185">Reference proteome</keyword>
<evidence type="ECO:0000256" key="1">
    <source>
        <dbReference type="ARBA" id="ARBA00010797"/>
    </source>
</evidence>
<dbReference type="SUPFAM" id="SSF110324">
    <property type="entry name" value="Ribosomal L27 protein-like"/>
    <property type="match status" value="1"/>
</dbReference>
<dbReference type="EMBL" id="HG719006">
    <property type="protein sequence ID" value="CDJ56599.1"/>
    <property type="molecule type" value="Genomic_DNA"/>
</dbReference>
<dbReference type="PANTHER" id="PTHR15893">
    <property type="entry name" value="RIBOSOMAL PROTEIN L27"/>
    <property type="match status" value="1"/>
</dbReference>
<dbReference type="AlphaFoldDB" id="U6M2F7"/>
<comment type="similarity">
    <text evidence="1">Belongs to the bacterial ribosomal protein bL27 family.</text>
</comment>
<dbReference type="PANTHER" id="PTHR15893:SF0">
    <property type="entry name" value="LARGE RIBOSOMAL SUBUNIT PROTEIN BL27M"/>
    <property type="match status" value="1"/>
</dbReference>
<dbReference type="OrthoDB" id="1867012at2759"/>
<reference evidence="5" key="1">
    <citation type="submission" date="2013-10" db="EMBL/GenBank/DDBJ databases">
        <title>Genomic analysis of the causative agents of coccidiosis in chickens.</title>
        <authorList>
            <person name="Reid A.J."/>
            <person name="Blake D."/>
            <person name="Billington K."/>
            <person name="Browne H."/>
            <person name="Dunn M."/>
            <person name="Hung S."/>
            <person name="Kawahara F."/>
            <person name="Miranda-Saavedra D."/>
            <person name="Mourier T."/>
            <person name="Nagra H."/>
            <person name="Otto T.D."/>
            <person name="Rawlings N."/>
            <person name="Sanchez A."/>
            <person name="Sanders M."/>
            <person name="Subramaniam C."/>
            <person name="Tay Y."/>
            <person name="Dear P."/>
            <person name="Doerig C."/>
            <person name="Gruber A."/>
            <person name="Parkinson J."/>
            <person name="Shirley M."/>
            <person name="Wan K.L."/>
            <person name="Berriman M."/>
            <person name="Tomley F."/>
            <person name="Pain A."/>
        </authorList>
    </citation>
    <scope>NUCLEOTIDE SEQUENCE [LARGE SCALE GENOMIC DNA]</scope>
    <source>
        <strain evidence="5">Weybridge</strain>
    </source>
</reference>
<proteinExistence type="inferred from homology"/>
<dbReference type="Proteomes" id="UP000030763">
    <property type="component" value="Unassembled WGS sequence"/>
</dbReference>
<reference evidence="5" key="2">
    <citation type="submission" date="2013-10" db="EMBL/GenBank/DDBJ databases">
        <authorList>
            <person name="Aslett M."/>
        </authorList>
    </citation>
    <scope>NUCLEOTIDE SEQUENCE [LARGE SCALE GENOMIC DNA]</scope>
    <source>
        <strain evidence="5">Weybridge</strain>
    </source>
</reference>
<protein>
    <recommendedName>
        <fullName evidence="7">Ribosomal protein L27</fullName>
    </recommendedName>
</protein>
<accession>U6M2F7</accession>
<evidence type="ECO:0000313" key="6">
    <source>
        <dbReference type="Proteomes" id="UP000030763"/>
    </source>
</evidence>
<feature type="region of interest" description="Disordered" evidence="4">
    <location>
        <begin position="58"/>
        <end position="80"/>
    </location>
</feature>
<evidence type="ECO:0000256" key="2">
    <source>
        <dbReference type="ARBA" id="ARBA00022980"/>
    </source>
</evidence>
<evidence type="ECO:0000256" key="3">
    <source>
        <dbReference type="ARBA" id="ARBA00023274"/>
    </source>
</evidence>
<dbReference type="GO" id="GO:0006412">
    <property type="term" value="P:translation"/>
    <property type="evidence" value="ECO:0007669"/>
    <property type="project" value="InterPro"/>
</dbReference>
<dbReference type="InterPro" id="IPR001684">
    <property type="entry name" value="Ribosomal_bL27"/>
</dbReference>
<feature type="compositionally biased region" description="Low complexity" evidence="4">
    <location>
        <begin position="64"/>
        <end position="80"/>
    </location>
</feature>
<keyword evidence="2" id="KW-0689">Ribosomal protein</keyword>
<organism evidence="5 6">
    <name type="scientific">Eimeria maxima</name>
    <name type="common">Coccidian parasite</name>
    <dbReference type="NCBI Taxonomy" id="5804"/>
    <lineage>
        <taxon>Eukaryota</taxon>
        <taxon>Sar</taxon>
        <taxon>Alveolata</taxon>
        <taxon>Apicomplexa</taxon>
        <taxon>Conoidasida</taxon>
        <taxon>Coccidia</taxon>
        <taxon>Eucoccidiorida</taxon>
        <taxon>Eimeriorina</taxon>
        <taxon>Eimeriidae</taxon>
        <taxon>Eimeria</taxon>
    </lineage>
</organism>